<dbReference type="InterPro" id="IPR007048">
    <property type="entry name" value="IraD/Gp25-like"/>
</dbReference>
<dbReference type="STRING" id="207949.RED65_00840"/>
<dbReference type="AlphaFoldDB" id="Q1N516"/>
<dbReference type="SUPFAM" id="SSF160719">
    <property type="entry name" value="gpW/gp25-like"/>
    <property type="match status" value="1"/>
</dbReference>
<organism evidence="2 3">
    <name type="scientific">Bermanella marisrubri</name>
    <dbReference type="NCBI Taxonomy" id="207949"/>
    <lineage>
        <taxon>Bacteria</taxon>
        <taxon>Pseudomonadati</taxon>
        <taxon>Pseudomonadota</taxon>
        <taxon>Gammaproteobacteria</taxon>
        <taxon>Oceanospirillales</taxon>
        <taxon>Oceanospirillaceae</taxon>
        <taxon>Bermanella</taxon>
    </lineage>
</organism>
<protein>
    <recommendedName>
        <fullName evidence="1">IraD/Gp25-like domain-containing protein</fullName>
    </recommendedName>
</protein>
<dbReference type="EMBL" id="AAQH01000002">
    <property type="protein sequence ID" value="EAT13262.1"/>
    <property type="molecule type" value="Genomic_DNA"/>
</dbReference>
<dbReference type="Proteomes" id="UP000004263">
    <property type="component" value="Unassembled WGS sequence"/>
</dbReference>
<feature type="domain" description="IraD/Gp25-like" evidence="1">
    <location>
        <begin position="31"/>
        <end position="97"/>
    </location>
</feature>
<evidence type="ECO:0000259" key="1">
    <source>
        <dbReference type="Pfam" id="PF04965"/>
    </source>
</evidence>
<dbReference type="HOGENOM" id="CLU_1851235_0_0_6"/>
<sequence length="138" mass="15582">MSQVRLLKRLALWQESGKQQFSQSNWEVQLLKDIEDLLNTQEGNALIDAQMGLSDLKGQFQNHGAPDIQGLEQQLLQQIQTFEKRITRLNLSFIEDNRDFTCFAWKLNATLVGELGGFPISGTIKLHANGQVIVESVV</sequence>
<gene>
    <name evidence="2" type="ORF">RED65_00840</name>
</gene>
<name>Q1N516_9GAMM</name>
<proteinExistence type="predicted"/>
<dbReference type="OrthoDB" id="134467at135619"/>
<dbReference type="RefSeq" id="WP_007017646.1">
    <property type="nucleotide sequence ID" value="NZ_CH724114.1"/>
</dbReference>
<dbReference type="Pfam" id="PF04965">
    <property type="entry name" value="GPW_gp25"/>
    <property type="match status" value="1"/>
</dbReference>
<evidence type="ECO:0000313" key="2">
    <source>
        <dbReference type="EMBL" id="EAT13262.1"/>
    </source>
</evidence>
<evidence type="ECO:0000313" key="3">
    <source>
        <dbReference type="Proteomes" id="UP000004263"/>
    </source>
</evidence>
<keyword evidence="3" id="KW-1185">Reference proteome</keyword>
<reference evidence="2 3" key="1">
    <citation type="submission" date="2006-03" db="EMBL/GenBank/DDBJ databases">
        <authorList>
            <person name="Pinhassi J."/>
            <person name="Pedros-Alio C."/>
            <person name="Ferriera S."/>
            <person name="Johnson J."/>
            <person name="Kravitz S."/>
            <person name="Halpern A."/>
            <person name="Remington K."/>
            <person name="Beeson K."/>
            <person name="Tran B."/>
            <person name="Rogers Y.-H."/>
            <person name="Friedman R."/>
            <person name="Venter J.C."/>
        </authorList>
    </citation>
    <scope>NUCLEOTIDE SEQUENCE [LARGE SCALE GENOMIC DNA]</scope>
    <source>
        <strain evidence="2 3">RED65</strain>
    </source>
</reference>
<dbReference type="Gene3D" id="3.10.450.40">
    <property type="match status" value="1"/>
</dbReference>
<accession>Q1N516</accession>
<comment type="caution">
    <text evidence="2">The sequence shown here is derived from an EMBL/GenBank/DDBJ whole genome shotgun (WGS) entry which is preliminary data.</text>
</comment>